<feature type="transmembrane region" description="Helical" evidence="1">
    <location>
        <begin position="198"/>
        <end position="217"/>
    </location>
</feature>
<gene>
    <name evidence="2" type="ORF">K469DRAFT_753060</name>
</gene>
<feature type="transmembrane region" description="Helical" evidence="1">
    <location>
        <begin position="18"/>
        <end position="38"/>
    </location>
</feature>
<dbReference type="OrthoDB" id="5427664at2759"/>
<keyword evidence="1" id="KW-1133">Transmembrane helix</keyword>
<keyword evidence="1" id="KW-0472">Membrane</keyword>
<protein>
    <submittedName>
        <fullName evidence="2">Uncharacterized protein</fullName>
    </submittedName>
</protein>
<reference evidence="2" key="1">
    <citation type="journal article" date="2020" name="Stud. Mycol.">
        <title>101 Dothideomycetes genomes: a test case for predicting lifestyles and emergence of pathogens.</title>
        <authorList>
            <person name="Haridas S."/>
            <person name="Albert R."/>
            <person name="Binder M."/>
            <person name="Bloem J."/>
            <person name="Labutti K."/>
            <person name="Salamov A."/>
            <person name="Andreopoulos B."/>
            <person name="Baker S."/>
            <person name="Barry K."/>
            <person name="Bills G."/>
            <person name="Bluhm B."/>
            <person name="Cannon C."/>
            <person name="Castanera R."/>
            <person name="Culley D."/>
            <person name="Daum C."/>
            <person name="Ezra D."/>
            <person name="Gonzalez J."/>
            <person name="Henrissat B."/>
            <person name="Kuo A."/>
            <person name="Liang C."/>
            <person name="Lipzen A."/>
            <person name="Lutzoni F."/>
            <person name="Magnuson J."/>
            <person name="Mondo S."/>
            <person name="Nolan M."/>
            <person name="Ohm R."/>
            <person name="Pangilinan J."/>
            <person name="Park H.-J."/>
            <person name="Ramirez L."/>
            <person name="Alfaro M."/>
            <person name="Sun H."/>
            <person name="Tritt A."/>
            <person name="Yoshinaga Y."/>
            <person name="Zwiers L.-H."/>
            <person name="Turgeon B."/>
            <person name="Goodwin S."/>
            <person name="Spatafora J."/>
            <person name="Crous P."/>
            <person name="Grigoriev I."/>
        </authorList>
    </citation>
    <scope>NUCLEOTIDE SEQUENCE</scope>
    <source>
        <strain evidence="2">CBS 207.26</strain>
    </source>
</reference>
<evidence type="ECO:0000256" key="1">
    <source>
        <dbReference type="SAM" id="Phobius"/>
    </source>
</evidence>
<keyword evidence="3" id="KW-1185">Reference proteome</keyword>
<organism evidence="2 3">
    <name type="scientific">Zopfia rhizophila CBS 207.26</name>
    <dbReference type="NCBI Taxonomy" id="1314779"/>
    <lineage>
        <taxon>Eukaryota</taxon>
        <taxon>Fungi</taxon>
        <taxon>Dikarya</taxon>
        <taxon>Ascomycota</taxon>
        <taxon>Pezizomycotina</taxon>
        <taxon>Dothideomycetes</taxon>
        <taxon>Dothideomycetes incertae sedis</taxon>
        <taxon>Zopfiaceae</taxon>
        <taxon>Zopfia</taxon>
    </lineage>
</organism>
<dbReference type="EMBL" id="ML994655">
    <property type="protein sequence ID" value="KAF2180979.1"/>
    <property type="molecule type" value="Genomic_DNA"/>
</dbReference>
<feature type="transmembrane region" description="Helical" evidence="1">
    <location>
        <begin position="252"/>
        <end position="273"/>
    </location>
</feature>
<evidence type="ECO:0000313" key="2">
    <source>
        <dbReference type="EMBL" id="KAF2180979.1"/>
    </source>
</evidence>
<keyword evidence="1" id="KW-0812">Transmembrane</keyword>
<dbReference type="PANTHER" id="PTHR37577">
    <property type="entry name" value="INTEGRAL MEMBRANE PROTEIN"/>
    <property type="match status" value="1"/>
</dbReference>
<dbReference type="Proteomes" id="UP000800200">
    <property type="component" value="Unassembled WGS sequence"/>
</dbReference>
<dbReference type="PANTHER" id="PTHR37577:SF1">
    <property type="entry name" value="INTEGRAL MEMBRANE PROTEIN"/>
    <property type="match status" value="1"/>
</dbReference>
<evidence type="ECO:0000313" key="3">
    <source>
        <dbReference type="Proteomes" id="UP000800200"/>
    </source>
</evidence>
<name>A0A6A6DRY5_9PEZI</name>
<proteinExistence type="predicted"/>
<dbReference type="InterPro" id="IPR053018">
    <property type="entry name" value="Elsinochrome_Biosynth-Asso"/>
</dbReference>
<accession>A0A6A6DRY5</accession>
<sequence length="407" mass="45274">MDCKSIGQANPDIAGTGILAAFVVQSLIAVIVSGYTWMLSSEIRRRKKEQEQSEARRNWTTILSQQWRRVLDTLIEDVPFFRAARNAVIGCVPLFYVVKNALYPGYRGVKDWLIGKQLEQSEDGVTPTTKRLDFANRILASGSDAQTFTGIALLISALVQSKNLSLYHMHILYDTNSLVIVSNCAASHWVFRHPSKGPIRLALMTIWAALLVAYMSIFTSRLQKWDADVPFHCYKTALISRPGDPHPLVDNVYIGFTFVYIMASFLYAVKLAILTNAKFREMLPGKQRRAVELTNSRSADNPISEGVAAGMQVWSLAIALMEAHDVAFGGLMDIQYAILTIALVQCPLHIYSIFALRAANERYLEGGSEEAQWGFGQIAAVVLLGGNVLQIVDGVVEYHVKESVKER</sequence>
<dbReference type="AlphaFoldDB" id="A0A6A6DRY5"/>